<name>M1C8K3_SOLTU</name>
<keyword evidence="3" id="KW-1185">Reference proteome</keyword>
<dbReference type="PaxDb" id="4113-PGSC0003DMT400062142"/>
<sequence>MGRTKMKKIKIGEVITRKYAHPTKKLCHQELEVSSHPAHPRAKNDKNPYKGSVSCPNYLPSRTMLC</sequence>
<evidence type="ECO:0000256" key="1">
    <source>
        <dbReference type="SAM" id="MobiDB-lite"/>
    </source>
</evidence>
<dbReference type="HOGENOM" id="CLU_2836183_0_0_1"/>
<evidence type="ECO:0000313" key="2">
    <source>
        <dbReference type="EnsemblPlants" id="PGSC0003DMT400062142"/>
    </source>
</evidence>
<dbReference type="AlphaFoldDB" id="M1C8K3"/>
<protein>
    <submittedName>
        <fullName evidence="2">Monoglyceride lipase</fullName>
    </submittedName>
</protein>
<dbReference type="EnsemblPlants" id="PGSC0003DMT400062142">
    <property type="protein sequence ID" value="PGSC0003DMT400062142"/>
    <property type="gene ID" value="PGSC0003DMG402024183"/>
</dbReference>
<accession>M1C8K3</accession>
<dbReference type="InParanoid" id="M1C8K3"/>
<dbReference type="Proteomes" id="UP000011115">
    <property type="component" value="Unassembled WGS sequence"/>
</dbReference>
<reference evidence="2" key="2">
    <citation type="submission" date="2015-06" db="UniProtKB">
        <authorList>
            <consortium name="EnsemblPlants"/>
        </authorList>
    </citation>
    <scope>IDENTIFICATION</scope>
    <source>
        <strain evidence="2">DM1-3 516 R44</strain>
    </source>
</reference>
<reference evidence="3" key="1">
    <citation type="journal article" date="2011" name="Nature">
        <title>Genome sequence and analysis of the tuber crop potato.</title>
        <authorList>
            <consortium name="The Potato Genome Sequencing Consortium"/>
        </authorList>
    </citation>
    <scope>NUCLEOTIDE SEQUENCE [LARGE SCALE GENOMIC DNA]</scope>
    <source>
        <strain evidence="3">cv. DM1-3 516 R44</strain>
    </source>
</reference>
<evidence type="ECO:0000313" key="3">
    <source>
        <dbReference type="Proteomes" id="UP000011115"/>
    </source>
</evidence>
<feature type="region of interest" description="Disordered" evidence="1">
    <location>
        <begin position="30"/>
        <end position="55"/>
    </location>
</feature>
<organism evidence="2 3">
    <name type="scientific">Solanum tuberosum</name>
    <name type="common">Potato</name>
    <dbReference type="NCBI Taxonomy" id="4113"/>
    <lineage>
        <taxon>Eukaryota</taxon>
        <taxon>Viridiplantae</taxon>
        <taxon>Streptophyta</taxon>
        <taxon>Embryophyta</taxon>
        <taxon>Tracheophyta</taxon>
        <taxon>Spermatophyta</taxon>
        <taxon>Magnoliopsida</taxon>
        <taxon>eudicotyledons</taxon>
        <taxon>Gunneridae</taxon>
        <taxon>Pentapetalae</taxon>
        <taxon>asterids</taxon>
        <taxon>lamiids</taxon>
        <taxon>Solanales</taxon>
        <taxon>Solanaceae</taxon>
        <taxon>Solanoideae</taxon>
        <taxon>Solaneae</taxon>
        <taxon>Solanum</taxon>
    </lineage>
</organism>
<proteinExistence type="predicted"/>
<dbReference type="Gramene" id="PGSC0003DMT400062142">
    <property type="protein sequence ID" value="PGSC0003DMT400062142"/>
    <property type="gene ID" value="PGSC0003DMG402024183"/>
</dbReference>